<evidence type="ECO:0000313" key="1">
    <source>
        <dbReference type="EMBL" id="MBW0468497.1"/>
    </source>
</evidence>
<dbReference type="EMBL" id="AVOT02001880">
    <property type="protein sequence ID" value="MBW0468497.1"/>
    <property type="molecule type" value="Genomic_DNA"/>
</dbReference>
<sequence length="130" mass="15000">MEYIYGTANKMTFCVYNSKNPLIIDSGAHFSIVARDYLEKHFPKWENQILKTKAKNFKISSGKMKSIGTVIKEIIIPHRKGNMRLNPEFVVLEYAHIKGLLLGTDEQKMYRIDIYNSKISNITIGSNKEK</sequence>
<comment type="caution">
    <text evidence="1">The sequence shown here is derived from an EMBL/GenBank/DDBJ whole genome shotgun (WGS) entry which is preliminary data.</text>
</comment>
<reference evidence="1" key="1">
    <citation type="submission" date="2021-03" db="EMBL/GenBank/DDBJ databases">
        <title>Draft genome sequence of rust myrtle Austropuccinia psidii MF-1, a brazilian biotype.</title>
        <authorList>
            <person name="Quecine M.C."/>
            <person name="Pachon D.M.R."/>
            <person name="Bonatelli M.L."/>
            <person name="Correr F.H."/>
            <person name="Franceschini L.M."/>
            <person name="Leite T.F."/>
            <person name="Margarido G.R.A."/>
            <person name="Almeida C.A."/>
            <person name="Ferrarezi J.A."/>
            <person name="Labate C.A."/>
        </authorList>
    </citation>
    <scope>NUCLEOTIDE SEQUENCE</scope>
    <source>
        <strain evidence="1">MF-1</strain>
    </source>
</reference>
<gene>
    <name evidence="1" type="ORF">O181_008212</name>
</gene>
<evidence type="ECO:0000313" key="2">
    <source>
        <dbReference type="Proteomes" id="UP000765509"/>
    </source>
</evidence>
<accession>A0A9Q3BPA2</accession>
<dbReference type="AlphaFoldDB" id="A0A9Q3BPA2"/>
<keyword evidence="2" id="KW-1185">Reference proteome</keyword>
<organism evidence="1 2">
    <name type="scientific">Austropuccinia psidii MF-1</name>
    <dbReference type="NCBI Taxonomy" id="1389203"/>
    <lineage>
        <taxon>Eukaryota</taxon>
        <taxon>Fungi</taxon>
        <taxon>Dikarya</taxon>
        <taxon>Basidiomycota</taxon>
        <taxon>Pucciniomycotina</taxon>
        <taxon>Pucciniomycetes</taxon>
        <taxon>Pucciniales</taxon>
        <taxon>Sphaerophragmiaceae</taxon>
        <taxon>Austropuccinia</taxon>
    </lineage>
</organism>
<dbReference type="OrthoDB" id="2507422at2759"/>
<dbReference type="Proteomes" id="UP000765509">
    <property type="component" value="Unassembled WGS sequence"/>
</dbReference>
<name>A0A9Q3BPA2_9BASI</name>
<proteinExistence type="predicted"/>
<protein>
    <submittedName>
        <fullName evidence="1">Uncharacterized protein</fullName>
    </submittedName>
</protein>